<keyword evidence="2" id="KW-0813">Transport</keyword>
<dbReference type="InterPro" id="IPR001305">
    <property type="entry name" value="HSP_DnaJ_Cys-rich_dom"/>
</dbReference>
<keyword evidence="4" id="KW-0677">Repeat</keyword>
<evidence type="ECO:0000256" key="3">
    <source>
        <dbReference type="ARBA" id="ARBA00022723"/>
    </source>
</evidence>
<dbReference type="SUPFAM" id="SSF49493">
    <property type="entry name" value="HSP40/DnaJ peptide-binding domain"/>
    <property type="match status" value="2"/>
</dbReference>
<protein>
    <submittedName>
        <fullName evidence="14">Scj1 protein</fullName>
    </submittedName>
</protein>
<dbReference type="Proteomes" id="UP001377567">
    <property type="component" value="Unassembled WGS sequence"/>
</dbReference>
<keyword evidence="6" id="KW-0256">Endoplasmic reticulum</keyword>
<dbReference type="Pfam" id="PF01556">
    <property type="entry name" value="DnaJ_C"/>
    <property type="match status" value="1"/>
</dbReference>
<dbReference type="GO" id="GO:0006457">
    <property type="term" value="P:protein folding"/>
    <property type="evidence" value="ECO:0007669"/>
    <property type="project" value="InterPro"/>
</dbReference>
<dbReference type="CDD" id="cd10747">
    <property type="entry name" value="DnaJ_C"/>
    <property type="match status" value="1"/>
</dbReference>
<evidence type="ECO:0000256" key="6">
    <source>
        <dbReference type="ARBA" id="ARBA00022824"/>
    </source>
</evidence>
<feature type="domain" description="J" evidence="12">
    <location>
        <begin position="20"/>
        <end position="85"/>
    </location>
</feature>
<evidence type="ECO:0000256" key="7">
    <source>
        <dbReference type="ARBA" id="ARBA00022833"/>
    </source>
</evidence>
<dbReference type="CDD" id="cd06257">
    <property type="entry name" value="DnaJ"/>
    <property type="match status" value="1"/>
</dbReference>
<dbReference type="PROSITE" id="PS00636">
    <property type="entry name" value="DNAJ_1"/>
    <property type="match status" value="1"/>
</dbReference>
<dbReference type="Pfam" id="PF00226">
    <property type="entry name" value="DnaJ"/>
    <property type="match status" value="1"/>
</dbReference>
<dbReference type="InterPro" id="IPR036869">
    <property type="entry name" value="J_dom_sf"/>
</dbReference>
<dbReference type="InterPro" id="IPR036410">
    <property type="entry name" value="HSP_DnaJ_Cys-rich_dom_sf"/>
</dbReference>
<keyword evidence="7 10" id="KW-0862">Zinc</keyword>
<dbReference type="GO" id="GO:0005783">
    <property type="term" value="C:endoplasmic reticulum"/>
    <property type="evidence" value="ECO:0007669"/>
    <property type="project" value="UniProtKB-SubCell"/>
</dbReference>
<feature type="signal peptide" evidence="11">
    <location>
        <begin position="1"/>
        <end position="18"/>
    </location>
</feature>
<dbReference type="GO" id="GO:0051603">
    <property type="term" value="P:proteolysis involved in protein catabolic process"/>
    <property type="evidence" value="ECO:0007669"/>
    <property type="project" value="UniProtKB-ARBA"/>
</dbReference>
<dbReference type="GO" id="GO:0030544">
    <property type="term" value="F:Hsp70 protein binding"/>
    <property type="evidence" value="ECO:0007669"/>
    <property type="project" value="InterPro"/>
</dbReference>
<evidence type="ECO:0000313" key="14">
    <source>
        <dbReference type="EMBL" id="GMM58597.1"/>
    </source>
</evidence>
<dbReference type="InterPro" id="IPR044713">
    <property type="entry name" value="DNJA1/2-like"/>
</dbReference>
<evidence type="ECO:0000256" key="2">
    <source>
        <dbReference type="ARBA" id="ARBA00022448"/>
    </source>
</evidence>
<dbReference type="GO" id="GO:0051082">
    <property type="term" value="F:unfolded protein binding"/>
    <property type="evidence" value="ECO:0007669"/>
    <property type="project" value="InterPro"/>
</dbReference>
<dbReference type="GO" id="GO:0008270">
    <property type="term" value="F:zinc ion binding"/>
    <property type="evidence" value="ECO:0007669"/>
    <property type="project" value="UniProtKB-KW"/>
</dbReference>
<accession>A0AAV5S7V9</accession>
<organism evidence="14 15">
    <name type="scientific">Maudiozyma humilis</name>
    <name type="common">Sour dough yeast</name>
    <name type="synonym">Kazachstania humilis</name>
    <dbReference type="NCBI Taxonomy" id="51915"/>
    <lineage>
        <taxon>Eukaryota</taxon>
        <taxon>Fungi</taxon>
        <taxon>Dikarya</taxon>
        <taxon>Ascomycota</taxon>
        <taxon>Saccharomycotina</taxon>
        <taxon>Saccharomycetes</taxon>
        <taxon>Saccharomycetales</taxon>
        <taxon>Saccharomycetaceae</taxon>
        <taxon>Maudiozyma</taxon>
    </lineage>
</organism>
<evidence type="ECO:0000256" key="8">
    <source>
        <dbReference type="ARBA" id="ARBA00022927"/>
    </source>
</evidence>
<dbReference type="PROSITE" id="PS50076">
    <property type="entry name" value="DNAJ_2"/>
    <property type="match status" value="1"/>
</dbReference>
<dbReference type="PROSITE" id="PS51188">
    <property type="entry name" value="ZF_CR"/>
    <property type="match status" value="1"/>
</dbReference>
<evidence type="ECO:0000256" key="11">
    <source>
        <dbReference type="SAM" id="SignalP"/>
    </source>
</evidence>
<dbReference type="InterPro" id="IPR008971">
    <property type="entry name" value="HSP40/DnaJ_pept-bd"/>
</dbReference>
<keyword evidence="15" id="KW-1185">Reference proteome</keyword>
<dbReference type="InterPro" id="IPR001623">
    <property type="entry name" value="DnaJ_domain"/>
</dbReference>
<dbReference type="SMART" id="SM00271">
    <property type="entry name" value="DnaJ"/>
    <property type="match status" value="1"/>
</dbReference>
<sequence>MRFVQLLAIPLLACLALAQDYYKILGVGKGASDKEIKSAYRQLSKKFHPDKNPNDEEAHNKFIEIGEAYEVLSDPERRRVFDQFGAEGVRNGAGGQGGFGGAGGQPFHDPFDIFEQMFHGQEGGNPFGGRGGPGGKPRGPNMIARESLSLRDYYHGRDLQFTFSMNDFCDHCHGSGSQDGKVTKCPHCQGRGVTIQMIQMGFMTQQIQQVCGHCGGKGEVVKNACKTCHGHKVMKKNKDFKVSVPAGATRKYVTVQSGAAEKSPDQEPGDLIFEFSETAKDNMGYRRRGDDLYRTEVVSIGEALRGGWERELAFLDEDKTVVLKRGKGEQVHHGEVERIRGFGMPVAGKSGKFGDLLVEYVVLMPLKADKVLHDEL</sequence>
<name>A0AAV5S7V9_MAUHU</name>
<dbReference type="EMBL" id="BTGD01000025">
    <property type="protein sequence ID" value="GMM58597.1"/>
    <property type="molecule type" value="Genomic_DNA"/>
</dbReference>
<evidence type="ECO:0000313" key="15">
    <source>
        <dbReference type="Proteomes" id="UP001377567"/>
    </source>
</evidence>
<comment type="subcellular location">
    <subcellularLocation>
        <location evidence="1">Endoplasmic reticulum</location>
    </subcellularLocation>
</comment>
<dbReference type="InterPro" id="IPR018253">
    <property type="entry name" value="DnaJ_domain_CS"/>
</dbReference>
<dbReference type="GO" id="GO:0015031">
    <property type="term" value="P:protein transport"/>
    <property type="evidence" value="ECO:0007669"/>
    <property type="project" value="UniProtKB-KW"/>
</dbReference>
<keyword evidence="9" id="KW-0143">Chaperone</keyword>
<keyword evidence="8" id="KW-0653">Protein transport</keyword>
<dbReference type="SUPFAM" id="SSF46565">
    <property type="entry name" value="Chaperone J-domain"/>
    <property type="match status" value="1"/>
</dbReference>
<dbReference type="Gene3D" id="1.10.287.110">
    <property type="entry name" value="DnaJ domain"/>
    <property type="match status" value="1"/>
</dbReference>
<dbReference type="AlphaFoldDB" id="A0AAV5S7V9"/>
<evidence type="ECO:0000256" key="9">
    <source>
        <dbReference type="ARBA" id="ARBA00023186"/>
    </source>
</evidence>
<dbReference type="SUPFAM" id="SSF57938">
    <property type="entry name" value="DnaJ/Hsp40 cysteine-rich domain"/>
    <property type="match status" value="1"/>
</dbReference>
<evidence type="ECO:0000256" key="1">
    <source>
        <dbReference type="ARBA" id="ARBA00004240"/>
    </source>
</evidence>
<dbReference type="CDD" id="cd10719">
    <property type="entry name" value="DnaJ_zf"/>
    <property type="match status" value="1"/>
</dbReference>
<evidence type="ECO:0000256" key="4">
    <source>
        <dbReference type="ARBA" id="ARBA00022737"/>
    </source>
</evidence>
<evidence type="ECO:0000256" key="10">
    <source>
        <dbReference type="PROSITE-ProRule" id="PRU00546"/>
    </source>
</evidence>
<dbReference type="Gene3D" id="2.10.230.10">
    <property type="entry name" value="Heat shock protein DnaJ, cysteine-rich domain"/>
    <property type="match status" value="1"/>
</dbReference>
<dbReference type="PRINTS" id="PR00625">
    <property type="entry name" value="JDOMAIN"/>
</dbReference>
<evidence type="ECO:0000259" key="12">
    <source>
        <dbReference type="PROSITE" id="PS50076"/>
    </source>
</evidence>
<keyword evidence="11" id="KW-0732">Signal</keyword>
<dbReference type="FunFam" id="1.10.287.110:FF:000124">
    <property type="entry name" value="SCJ1p protein"/>
    <property type="match status" value="1"/>
</dbReference>
<feature type="domain" description="CR-type" evidence="13">
    <location>
        <begin position="156"/>
        <end position="237"/>
    </location>
</feature>
<dbReference type="Pfam" id="PF00684">
    <property type="entry name" value="DnaJ_CXXCXGXG"/>
    <property type="match status" value="1"/>
</dbReference>
<dbReference type="PANTHER" id="PTHR43888">
    <property type="entry name" value="DNAJ-LIKE-2, ISOFORM A-RELATED"/>
    <property type="match status" value="1"/>
</dbReference>
<dbReference type="InterPro" id="IPR002939">
    <property type="entry name" value="DnaJ_C"/>
</dbReference>
<evidence type="ECO:0000259" key="13">
    <source>
        <dbReference type="PROSITE" id="PS51188"/>
    </source>
</evidence>
<feature type="zinc finger region" description="CR-type" evidence="10">
    <location>
        <begin position="156"/>
        <end position="237"/>
    </location>
</feature>
<feature type="chain" id="PRO_5043439506" evidence="11">
    <location>
        <begin position="19"/>
        <end position="376"/>
    </location>
</feature>
<keyword evidence="5 10" id="KW-0863">Zinc-finger</keyword>
<reference evidence="14 15" key="1">
    <citation type="journal article" date="2023" name="Elife">
        <title>Identification of key yeast species and microbe-microbe interactions impacting larval growth of Drosophila in the wild.</title>
        <authorList>
            <person name="Mure A."/>
            <person name="Sugiura Y."/>
            <person name="Maeda R."/>
            <person name="Honda K."/>
            <person name="Sakurai N."/>
            <person name="Takahashi Y."/>
            <person name="Watada M."/>
            <person name="Katoh T."/>
            <person name="Gotoh A."/>
            <person name="Gotoh Y."/>
            <person name="Taniguchi I."/>
            <person name="Nakamura K."/>
            <person name="Hayashi T."/>
            <person name="Katayama T."/>
            <person name="Uemura T."/>
            <person name="Hattori Y."/>
        </authorList>
    </citation>
    <scope>NUCLEOTIDE SEQUENCE [LARGE SCALE GENOMIC DNA]</scope>
    <source>
        <strain evidence="14 15">KH-74</strain>
    </source>
</reference>
<keyword evidence="3 10" id="KW-0479">Metal-binding</keyword>
<gene>
    <name evidence="14" type="ORF">DAKH74_052140</name>
</gene>
<proteinExistence type="predicted"/>
<dbReference type="FunFam" id="2.10.230.10:FF:000002">
    <property type="entry name" value="Molecular chaperone DnaJ"/>
    <property type="match status" value="1"/>
</dbReference>
<dbReference type="Gene3D" id="2.60.260.20">
    <property type="entry name" value="Urease metallochaperone UreE, N-terminal domain"/>
    <property type="match status" value="2"/>
</dbReference>
<comment type="caution">
    <text evidence="14">The sequence shown here is derived from an EMBL/GenBank/DDBJ whole genome shotgun (WGS) entry which is preliminary data.</text>
</comment>
<evidence type="ECO:0000256" key="5">
    <source>
        <dbReference type="ARBA" id="ARBA00022771"/>
    </source>
</evidence>